<dbReference type="SMART" id="SM00388">
    <property type="entry name" value="HisKA"/>
    <property type="match status" value="1"/>
</dbReference>
<protein>
    <recommendedName>
        <fullName evidence="2">histidine kinase</fullName>
        <ecNumber evidence="2">2.7.13.3</ecNumber>
    </recommendedName>
</protein>
<keyword evidence="8" id="KW-1133">Transmembrane helix</keyword>
<dbReference type="InterPro" id="IPR050736">
    <property type="entry name" value="Sensor_HK_Regulatory"/>
</dbReference>
<dbReference type="AlphaFoldDB" id="A0A0C4YAH9"/>
<dbReference type="Pfam" id="PF02518">
    <property type="entry name" value="HATPase_c"/>
    <property type="match status" value="1"/>
</dbReference>
<keyword evidence="5 10" id="KW-0418">Kinase</keyword>
<dbReference type="SMART" id="SM00387">
    <property type="entry name" value="HATPase_c"/>
    <property type="match status" value="1"/>
</dbReference>
<dbReference type="EC" id="2.7.13.3" evidence="2"/>
<dbReference type="Gene3D" id="1.10.287.130">
    <property type="match status" value="1"/>
</dbReference>
<evidence type="ECO:0000313" key="11">
    <source>
        <dbReference type="Proteomes" id="UP000031843"/>
    </source>
</evidence>
<dbReference type="InterPro" id="IPR011622">
    <property type="entry name" value="7TMR_DISM_rcpt_extracell_dom2"/>
</dbReference>
<dbReference type="EMBL" id="CP010536">
    <property type="protein sequence ID" value="AJG17511.1"/>
    <property type="molecule type" value="Genomic_DNA"/>
</dbReference>
<feature type="transmembrane region" description="Helical" evidence="8">
    <location>
        <begin position="384"/>
        <end position="403"/>
    </location>
</feature>
<dbReference type="InterPro" id="IPR036097">
    <property type="entry name" value="HisK_dim/P_sf"/>
</dbReference>
<feature type="transmembrane region" description="Helical" evidence="8">
    <location>
        <begin position="286"/>
        <end position="303"/>
    </location>
</feature>
<gene>
    <name evidence="10" type="ORF">RR42_m0096</name>
</gene>
<keyword evidence="11" id="KW-1185">Reference proteome</keyword>
<evidence type="ECO:0000256" key="7">
    <source>
        <dbReference type="SAM" id="MobiDB-lite"/>
    </source>
</evidence>
<feature type="transmembrane region" description="Helical" evidence="8">
    <location>
        <begin position="323"/>
        <end position="344"/>
    </location>
</feature>
<dbReference type="SUPFAM" id="SSF47384">
    <property type="entry name" value="Homodimeric domain of signal transducing histidine kinase"/>
    <property type="match status" value="1"/>
</dbReference>
<evidence type="ECO:0000256" key="4">
    <source>
        <dbReference type="ARBA" id="ARBA00022679"/>
    </source>
</evidence>
<feature type="transmembrane region" description="Helical" evidence="8">
    <location>
        <begin position="443"/>
        <end position="461"/>
    </location>
</feature>
<evidence type="ECO:0000313" key="10">
    <source>
        <dbReference type="EMBL" id="AJG17511.1"/>
    </source>
</evidence>
<evidence type="ECO:0000256" key="8">
    <source>
        <dbReference type="SAM" id="Phobius"/>
    </source>
</evidence>
<feature type="domain" description="Histidine kinase" evidence="9">
    <location>
        <begin position="526"/>
        <end position="740"/>
    </location>
</feature>
<evidence type="ECO:0000256" key="3">
    <source>
        <dbReference type="ARBA" id="ARBA00022553"/>
    </source>
</evidence>
<reference evidence="10 11" key="1">
    <citation type="journal article" date="2015" name="Genome Announc.">
        <title>Complete Genome Sequence of Cupriavidus basilensis 4G11, Isolated from the Oak Ridge Field Research Center Site.</title>
        <authorList>
            <person name="Ray J."/>
            <person name="Waters R.J."/>
            <person name="Skerker J.M."/>
            <person name="Kuehl J.V."/>
            <person name="Price M.N."/>
            <person name="Huang J."/>
            <person name="Chakraborty R."/>
            <person name="Arkin A.P."/>
            <person name="Deutschbauer A."/>
        </authorList>
    </citation>
    <scope>NUCLEOTIDE SEQUENCE [LARGE SCALE GENOMIC DNA]</scope>
    <source>
        <strain evidence="10">4G11</strain>
    </source>
</reference>
<dbReference type="CDD" id="cd00075">
    <property type="entry name" value="HATPase"/>
    <property type="match status" value="1"/>
</dbReference>
<keyword evidence="8" id="KW-0812">Transmembrane</keyword>
<evidence type="ECO:0000256" key="2">
    <source>
        <dbReference type="ARBA" id="ARBA00012438"/>
    </source>
</evidence>
<dbReference type="Pfam" id="PF00512">
    <property type="entry name" value="HisKA"/>
    <property type="match status" value="1"/>
</dbReference>
<sequence length="755" mass="83016">MMPSAGNRVPANGAMGSQVVGSSGAGGDVECLYLRRSISNGITEKLTSPDIAGQSEKARSLLGYSHGLSRETRLEGTMLRLFWIVLLCWLGHSAAWAEMRLPPAGEVSLGEHWELLRDPQDVLTIEQLSRPEFAAAFQPQHSPPALGYVKGAVWLRITLTRPEQAAPVWLLELRSALLDDVTLFEPLAAGGYAQRVSGDRRPVAGRDVDYRNPVFQLDLPVDKPVTLYLRVRSTSTMSFPLVAWSPEAFISFIGTELLLFGLFYAAHLVLLITSVWFYWVTRNLSFGLFSLTVLANLFTSLSAEGFTYQYLLPGWPLTSDAVYVVSWFFATPLGTLFTAHYLGLYESPWRRWAIGFSLLAWGVALVMTPCLLLGNVWWIRPLALLWGLITMGILLIASAVMTWRGQKAARVLLFVLVLLFGGTVLRLARNVGAIDPGPFVDNANYLGMMAFLLIMNSAISWRYTDMRAEKEAAQAEALRVARQAERDLEVKVALRTQALRSAMAQVEASLSLERRAQEEQRQFLSTVSHELRTPLAVIDATAQNLDLDDAHDDPQTSARYQKILRATQRLTMLLNDSLHEDGFELLRHGSRPSPTRLADLLEDAAAAAQLLSEGHRLEVDGERLPETFPCDASLLRLALRTLADNAVKYTPAGCRVVLRGREVAEGVELEVQDNGPGIEATDLPRVFERFYRGQNAGQKPGTGLGLSLARRMVEMQGGTLTLDSAPGQGCRATIFLPSAPQGVQAQASAMGAANV</sequence>
<feature type="transmembrane region" description="Helical" evidence="8">
    <location>
        <begin position="257"/>
        <end position="279"/>
    </location>
</feature>
<dbReference type="InterPro" id="IPR005467">
    <property type="entry name" value="His_kinase_dom"/>
</dbReference>
<dbReference type="PROSITE" id="PS50109">
    <property type="entry name" value="HIS_KIN"/>
    <property type="match status" value="1"/>
</dbReference>
<dbReference type="PANTHER" id="PTHR43711">
    <property type="entry name" value="TWO-COMPONENT HISTIDINE KINASE"/>
    <property type="match status" value="1"/>
</dbReference>
<proteinExistence type="predicted"/>
<dbReference type="InterPro" id="IPR003661">
    <property type="entry name" value="HisK_dim/P_dom"/>
</dbReference>
<dbReference type="STRING" id="68895.RR42_m0096"/>
<dbReference type="InterPro" id="IPR011623">
    <property type="entry name" value="7TMR_DISM_rcpt_extracell_dom1"/>
</dbReference>
<dbReference type="Gene3D" id="2.60.40.2380">
    <property type="match status" value="1"/>
</dbReference>
<feature type="transmembrane region" description="Helical" evidence="8">
    <location>
        <begin position="356"/>
        <end position="378"/>
    </location>
</feature>
<dbReference type="KEGG" id="cbw:RR42_m0096"/>
<keyword evidence="6" id="KW-0902">Two-component regulatory system</keyword>
<dbReference type="PRINTS" id="PR00344">
    <property type="entry name" value="BCTRLSENSOR"/>
</dbReference>
<dbReference type="GO" id="GO:0000155">
    <property type="term" value="F:phosphorelay sensor kinase activity"/>
    <property type="evidence" value="ECO:0007669"/>
    <property type="project" value="InterPro"/>
</dbReference>
<dbReference type="InterPro" id="IPR003594">
    <property type="entry name" value="HATPase_dom"/>
</dbReference>
<feature type="compositionally biased region" description="Low complexity" evidence="7">
    <location>
        <begin position="13"/>
        <end position="22"/>
    </location>
</feature>
<keyword evidence="3" id="KW-0597">Phosphoprotein</keyword>
<dbReference type="InterPro" id="IPR036890">
    <property type="entry name" value="HATPase_C_sf"/>
</dbReference>
<evidence type="ECO:0000256" key="6">
    <source>
        <dbReference type="ARBA" id="ARBA00023012"/>
    </source>
</evidence>
<dbReference type="PANTHER" id="PTHR43711:SF32">
    <property type="entry name" value="SENSOR-TYPE HISTIDINE KINASE PRRB"/>
    <property type="match status" value="1"/>
</dbReference>
<dbReference type="Proteomes" id="UP000031843">
    <property type="component" value="Chromosome main"/>
</dbReference>
<organism evidence="10 11">
    <name type="scientific">Cupriavidus basilensis</name>
    <dbReference type="NCBI Taxonomy" id="68895"/>
    <lineage>
        <taxon>Bacteria</taxon>
        <taxon>Pseudomonadati</taxon>
        <taxon>Pseudomonadota</taxon>
        <taxon>Betaproteobacteria</taxon>
        <taxon>Burkholderiales</taxon>
        <taxon>Burkholderiaceae</taxon>
        <taxon>Cupriavidus</taxon>
    </lineage>
</organism>
<dbReference type="InterPro" id="IPR004358">
    <property type="entry name" value="Sig_transdc_His_kin-like_C"/>
</dbReference>
<keyword evidence="8" id="KW-0472">Membrane</keyword>
<comment type="catalytic activity">
    <reaction evidence="1">
        <text>ATP + protein L-histidine = ADP + protein N-phospho-L-histidine.</text>
        <dbReference type="EC" id="2.7.13.3"/>
    </reaction>
</comment>
<dbReference type="SUPFAM" id="SSF55874">
    <property type="entry name" value="ATPase domain of HSP90 chaperone/DNA topoisomerase II/histidine kinase"/>
    <property type="match status" value="1"/>
</dbReference>
<name>A0A0C4YAH9_9BURK</name>
<accession>A0A0C4YAH9</accession>
<evidence type="ECO:0000259" key="9">
    <source>
        <dbReference type="PROSITE" id="PS50109"/>
    </source>
</evidence>
<keyword evidence="4" id="KW-0808">Transferase</keyword>
<dbReference type="Gene3D" id="3.30.565.10">
    <property type="entry name" value="Histidine kinase-like ATPase, C-terminal domain"/>
    <property type="match status" value="1"/>
</dbReference>
<feature type="transmembrane region" description="Helical" evidence="8">
    <location>
        <begin position="410"/>
        <end position="428"/>
    </location>
</feature>
<dbReference type="CDD" id="cd00082">
    <property type="entry name" value="HisKA"/>
    <property type="match status" value="1"/>
</dbReference>
<evidence type="ECO:0000256" key="1">
    <source>
        <dbReference type="ARBA" id="ARBA00000085"/>
    </source>
</evidence>
<evidence type="ECO:0000256" key="5">
    <source>
        <dbReference type="ARBA" id="ARBA00022777"/>
    </source>
</evidence>
<dbReference type="Pfam" id="PF07695">
    <property type="entry name" value="7TMR-DISM_7TM"/>
    <property type="match status" value="1"/>
</dbReference>
<feature type="region of interest" description="Disordered" evidence="7">
    <location>
        <begin position="1"/>
        <end position="22"/>
    </location>
</feature>
<dbReference type="Pfam" id="PF07696">
    <property type="entry name" value="7TMR-DISMED2"/>
    <property type="match status" value="1"/>
</dbReference>